<keyword evidence="2" id="KW-1185">Reference proteome</keyword>
<protein>
    <submittedName>
        <fullName evidence="1">Uncharacterized protein</fullName>
    </submittedName>
</protein>
<comment type="caution">
    <text evidence="1">The sequence shown here is derived from an EMBL/GenBank/DDBJ whole genome shotgun (WGS) entry which is preliminary data.</text>
</comment>
<proteinExistence type="predicted"/>
<organism evidence="1 2">
    <name type="scientific">Rhodoglobus vestalii</name>
    <dbReference type="NCBI Taxonomy" id="193384"/>
    <lineage>
        <taxon>Bacteria</taxon>
        <taxon>Bacillati</taxon>
        <taxon>Actinomycetota</taxon>
        <taxon>Actinomycetes</taxon>
        <taxon>Micrococcales</taxon>
        <taxon>Microbacteriaceae</taxon>
        <taxon>Rhodoglobus</taxon>
    </lineage>
</organism>
<evidence type="ECO:0000313" key="2">
    <source>
        <dbReference type="Proteomes" id="UP000316560"/>
    </source>
</evidence>
<dbReference type="EMBL" id="VFRA01000001">
    <property type="protein sequence ID" value="TQO19505.1"/>
    <property type="molecule type" value="Genomic_DNA"/>
</dbReference>
<accession>A0A8H2K5F6</accession>
<sequence>MVCRNHGPQGSRGCRAPQRKLMSLLLVSPQNPALTTELALSEESLLQFCQPLSGSAA</sequence>
<dbReference type="Proteomes" id="UP000316560">
    <property type="component" value="Unassembled WGS sequence"/>
</dbReference>
<dbReference type="AlphaFoldDB" id="A0A8H2K5F6"/>
<name>A0A8H2K5F6_9MICO</name>
<evidence type="ECO:0000313" key="1">
    <source>
        <dbReference type="EMBL" id="TQO19505.1"/>
    </source>
</evidence>
<reference evidence="1 2" key="1">
    <citation type="submission" date="2019-06" db="EMBL/GenBank/DDBJ databases">
        <title>Sequencing the genomes of 1000 actinobacteria strains.</title>
        <authorList>
            <person name="Klenk H.-P."/>
        </authorList>
    </citation>
    <scope>NUCLEOTIDE SEQUENCE [LARGE SCALE GENOMIC DNA]</scope>
    <source>
        <strain evidence="1 2">DSM 21947</strain>
    </source>
</reference>
<gene>
    <name evidence="1" type="ORF">FB472_1065</name>
</gene>